<gene>
    <name evidence="12" type="primary">LOC110985122</name>
</gene>
<keyword evidence="4 8" id="KW-0547">Nucleotide-binding</keyword>
<dbReference type="GO" id="GO:0007191">
    <property type="term" value="P:adenylate cyclase-activating dopamine receptor signaling pathway"/>
    <property type="evidence" value="ECO:0007669"/>
    <property type="project" value="TreeGrafter"/>
</dbReference>
<dbReference type="GO" id="GO:0031683">
    <property type="term" value="F:G-protein beta/gamma-subunit complex binding"/>
    <property type="evidence" value="ECO:0007669"/>
    <property type="project" value="UniProtKB-UniRule"/>
</dbReference>
<evidence type="ECO:0000256" key="5">
    <source>
        <dbReference type="ARBA" id="ARBA00022842"/>
    </source>
</evidence>
<dbReference type="Gene3D" id="3.40.50.300">
    <property type="entry name" value="P-loop containing nucleotide triphosphate hydrolases"/>
    <property type="match status" value="1"/>
</dbReference>
<evidence type="ECO:0000256" key="7">
    <source>
        <dbReference type="ARBA" id="ARBA00023224"/>
    </source>
</evidence>
<dbReference type="GO" id="GO:0046872">
    <property type="term" value="F:metal ion binding"/>
    <property type="evidence" value="ECO:0007669"/>
    <property type="project" value="UniProtKB-UniRule"/>
</dbReference>
<evidence type="ECO:0000256" key="1">
    <source>
        <dbReference type="ARBA" id="ARBA00007172"/>
    </source>
</evidence>
<dbReference type="SUPFAM" id="SSF47895">
    <property type="entry name" value="Transducin (alpha subunit), insertion domain"/>
    <property type="match status" value="1"/>
</dbReference>
<evidence type="ECO:0000313" key="12">
    <source>
        <dbReference type="RefSeq" id="XP_022101596.1"/>
    </source>
</evidence>
<dbReference type="GO" id="GO:0003924">
    <property type="term" value="F:GTPase activity"/>
    <property type="evidence" value="ECO:0007669"/>
    <property type="project" value="UniProtKB-UniRule"/>
</dbReference>
<evidence type="ECO:0000256" key="8">
    <source>
        <dbReference type="PIRSR" id="PIRSR601019-1"/>
    </source>
</evidence>
<dbReference type="PRINTS" id="PR00443">
    <property type="entry name" value="GPROTEINAS"/>
</dbReference>
<organism evidence="11 12">
    <name type="scientific">Acanthaster planci</name>
    <name type="common">Crown-of-thorns starfish</name>
    <dbReference type="NCBI Taxonomy" id="133434"/>
    <lineage>
        <taxon>Eukaryota</taxon>
        <taxon>Metazoa</taxon>
        <taxon>Echinodermata</taxon>
        <taxon>Eleutherozoa</taxon>
        <taxon>Asterozoa</taxon>
        <taxon>Asteroidea</taxon>
        <taxon>Valvatacea</taxon>
        <taxon>Valvatida</taxon>
        <taxon>Acanthasteridae</taxon>
        <taxon>Acanthaster</taxon>
    </lineage>
</organism>
<dbReference type="FunFam" id="1.10.400.10:FF:000003">
    <property type="entry name" value="Guanine nucleotide-binding protein G(S) subunit alpha"/>
    <property type="match status" value="1"/>
</dbReference>
<comment type="function">
    <text evidence="10">Guanine nucleotide-binding proteins (G proteins) function as transducers in numerous signaling pathways controlled by G protein-coupled receptors (GPCRs).</text>
</comment>
<comment type="subunit">
    <text evidence="2 10">G proteins are composed of 3 units; alpha, beta and gamma. The alpha chain contains the guanine nucleotide binding site.</text>
</comment>
<keyword evidence="6 8" id="KW-0342">GTP-binding</keyword>
<dbReference type="CDD" id="cd00066">
    <property type="entry name" value="G-alpha"/>
    <property type="match status" value="1"/>
</dbReference>
<sequence>MADPEMVTQKERSRQIDRYLKDEKKKYDDYVKNTMKLLLVGAGESGKSTIVKQMKILHQGGYDDEERREFIPIIRGNLRDAILTITGSMQTLQPTIHLSDPTLKPCLDYMLDHASLPDFQYTEEFYNKAKMLWEDEGVQECYGRANEYQLIDSAEYFLDHIDEIREEDYSPSNQDILRSRKITTGVLQTSFEVNNVHFQMLDVGGQRDERKKWIQCFSDITALIFVVACSSFDLVLREDQNKNRLQESLELYERLWKNRFLRSTSVILFLNKQDILAQKVSKGTSLLGHYFTDYENFEPPETIEPPEGWCCFSTKTKRAEQRRRESMFPALNISESKEFFKAKSFIKTKFQELSVGDKKEHHFIKHCYPHFTIAVSSENISIVFDSCKDMIQRLHLAKAGIIR</sequence>
<evidence type="ECO:0000256" key="6">
    <source>
        <dbReference type="ARBA" id="ARBA00023134"/>
    </source>
</evidence>
<dbReference type="GO" id="GO:0005525">
    <property type="term" value="F:GTP binding"/>
    <property type="evidence" value="ECO:0007669"/>
    <property type="project" value="UniProtKB-UniRule"/>
</dbReference>
<dbReference type="OrthoDB" id="5817230at2759"/>
<accession>A0A8B7ZEG0</accession>
<evidence type="ECO:0000256" key="2">
    <source>
        <dbReference type="ARBA" id="ARBA00011356"/>
    </source>
</evidence>
<reference evidence="12" key="1">
    <citation type="submission" date="2025-08" db="UniProtKB">
        <authorList>
            <consortium name="RefSeq"/>
        </authorList>
    </citation>
    <scope>IDENTIFICATION</scope>
</reference>
<keyword evidence="7 10" id="KW-0807">Transducer</keyword>
<keyword evidence="10" id="KW-1003">Cell membrane</keyword>
<dbReference type="InterPro" id="IPR011025">
    <property type="entry name" value="GproteinA_insert"/>
</dbReference>
<dbReference type="PANTHER" id="PTHR10218">
    <property type="entry name" value="GTP-BINDING PROTEIN ALPHA SUBUNIT"/>
    <property type="match status" value="1"/>
</dbReference>
<feature type="binding site" evidence="8">
    <location>
        <begin position="271"/>
        <end position="274"/>
    </location>
    <ligand>
        <name>GTP</name>
        <dbReference type="ChEBI" id="CHEBI:37565"/>
    </ligand>
</feature>
<feature type="binding site" evidence="9">
    <location>
        <position position="183"/>
    </location>
    <ligand>
        <name>Mg(2+)</name>
        <dbReference type="ChEBI" id="CHEBI:18420"/>
    </ligand>
</feature>
<evidence type="ECO:0000313" key="11">
    <source>
        <dbReference type="Proteomes" id="UP000694845"/>
    </source>
</evidence>
<feature type="binding site" evidence="8">
    <location>
        <begin position="177"/>
        <end position="183"/>
    </location>
    <ligand>
        <name>GTP</name>
        <dbReference type="ChEBI" id="CHEBI:37565"/>
    </ligand>
</feature>
<name>A0A8B7ZEG0_ACAPL</name>
<evidence type="ECO:0000256" key="10">
    <source>
        <dbReference type="RuleBase" id="RU369121"/>
    </source>
</evidence>
<dbReference type="InterPro" id="IPR027417">
    <property type="entry name" value="P-loop_NTPase"/>
</dbReference>
<dbReference type="Gene3D" id="1.10.400.10">
    <property type="entry name" value="GI Alpha 1, domain 2-like"/>
    <property type="match status" value="1"/>
</dbReference>
<feature type="binding site" evidence="8">
    <location>
        <begin position="152"/>
        <end position="153"/>
    </location>
    <ligand>
        <name>GTP</name>
        <dbReference type="ChEBI" id="CHEBI:37565"/>
    </ligand>
</feature>
<dbReference type="GO" id="GO:0005834">
    <property type="term" value="C:heterotrimeric G-protein complex"/>
    <property type="evidence" value="ECO:0007669"/>
    <property type="project" value="UniProtKB-UniRule"/>
</dbReference>
<dbReference type="RefSeq" id="XP_022101596.1">
    <property type="nucleotide sequence ID" value="XM_022245904.1"/>
</dbReference>
<evidence type="ECO:0000256" key="3">
    <source>
        <dbReference type="ARBA" id="ARBA00022723"/>
    </source>
</evidence>
<dbReference type="AlphaFoldDB" id="A0A8B7ZEG0"/>
<dbReference type="GO" id="GO:0001664">
    <property type="term" value="F:G protein-coupled receptor binding"/>
    <property type="evidence" value="ECO:0007669"/>
    <property type="project" value="TreeGrafter"/>
</dbReference>
<dbReference type="PRINTS" id="PR00318">
    <property type="entry name" value="GPROTEINA"/>
</dbReference>
<dbReference type="PROSITE" id="PS51882">
    <property type="entry name" value="G_ALPHA"/>
    <property type="match status" value="1"/>
</dbReference>
<dbReference type="SUPFAM" id="SSF52540">
    <property type="entry name" value="P-loop containing nucleoside triphosphate hydrolases"/>
    <property type="match status" value="1"/>
</dbReference>
<dbReference type="Pfam" id="PF00503">
    <property type="entry name" value="G-alpha"/>
    <property type="match status" value="1"/>
</dbReference>
<dbReference type="GO" id="GO:0007606">
    <property type="term" value="P:sensory perception of chemical stimulus"/>
    <property type="evidence" value="ECO:0007669"/>
    <property type="project" value="TreeGrafter"/>
</dbReference>
<dbReference type="SMART" id="SM00275">
    <property type="entry name" value="G_alpha"/>
    <property type="match status" value="1"/>
</dbReference>
<keyword evidence="10" id="KW-0472">Membrane</keyword>
<dbReference type="KEGG" id="aplc:110985122"/>
<feature type="binding site" evidence="8">
    <location>
        <begin position="202"/>
        <end position="206"/>
    </location>
    <ligand>
        <name>GTP</name>
        <dbReference type="ChEBI" id="CHEBI:37565"/>
    </ligand>
</feature>
<dbReference type="InterPro" id="IPR001019">
    <property type="entry name" value="Gprotein_alpha_su"/>
</dbReference>
<dbReference type="PANTHER" id="PTHR10218:SF212">
    <property type="entry name" value="G PROTEIN ALPHA S SUBUNIT"/>
    <property type="match status" value="1"/>
</dbReference>
<dbReference type="GeneID" id="110985122"/>
<evidence type="ECO:0000256" key="4">
    <source>
        <dbReference type="ARBA" id="ARBA00022741"/>
    </source>
</evidence>
<dbReference type="Proteomes" id="UP000694845">
    <property type="component" value="Unplaced"/>
</dbReference>
<dbReference type="GO" id="GO:0005737">
    <property type="term" value="C:cytoplasm"/>
    <property type="evidence" value="ECO:0007669"/>
    <property type="project" value="TreeGrafter"/>
</dbReference>
<comment type="similarity">
    <text evidence="1 10">Belongs to the G-alpha family. G(s) subfamily.</text>
</comment>
<evidence type="ECO:0000256" key="9">
    <source>
        <dbReference type="PIRSR" id="PIRSR601019-2"/>
    </source>
</evidence>
<keyword evidence="5 9" id="KW-0460">Magnesium</keyword>
<protein>
    <recommendedName>
        <fullName evidence="10">Guanine nucleotide-binding protein G(s) subunit alpha</fullName>
    </recommendedName>
    <alternativeName>
        <fullName evidence="10">Adenylate cyclase-stimulating G alpha protein</fullName>
    </alternativeName>
</protein>
<keyword evidence="11" id="KW-1185">Reference proteome</keyword>
<feature type="binding site" evidence="9">
    <location>
        <position position="48"/>
    </location>
    <ligand>
        <name>Mg(2+)</name>
        <dbReference type="ChEBI" id="CHEBI:18420"/>
    </ligand>
</feature>
<dbReference type="InterPro" id="IPR000367">
    <property type="entry name" value="Gprotein_alpha_S"/>
</dbReference>
<proteinExistence type="inferred from homology"/>
<keyword evidence="3 9" id="KW-0479">Metal-binding</keyword>
<comment type="subcellular location">
    <subcellularLocation>
        <location evidence="10">Cell membrane</location>
    </subcellularLocation>
</comment>
<feature type="binding site" evidence="8">
    <location>
        <begin position="44"/>
        <end position="49"/>
    </location>
    <ligand>
        <name>GTP</name>
        <dbReference type="ChEBI" id="CHEBI:37565"/>
    </ligand>
</feature>